<gene>
    <name evidence="2" type="ORF">SERLA73DRAFT_157077</name>
</gene>
<accession>F8QHA4</accession>
<dbReference type="EMBL" id="GL945508">
    <property type="protein sequence ID" value="EGN92287.1"/>
    <property type="molecule type" value="Genomic_DNA"/>
</dbReference>
<proteinExistence type="predicted"/>
<dbReference type="Proteomes" id="UP000008063">
    <property type="component" value="Unassembled WGS sequence"/>
</dbReference>
<keyword evidence="1" id="KW-0472">Membrane</keyword>
<dbReference type="OMA" id="SCHEKEL"/>
<keyword evidence="1" id="KW-1133">Transmembrane helix</keyword>
<evidence type="ECO:0000313" key="3">
    <source>
        <dbReference type="Proteomes" id="UP000008063"/>
    </source>
</evidence>
<feature type="transmembrane region" description="Helical" evidence="1">
    <location>
        <begin position="280"/>
        <end position="304"/>
    </location>
</feature>
<dbReference type="HOGENOM" id="CLU_912649_0_0_1"/>
<organism evidence="3">
    <name type="scientific">Serpula lacrymans var. lacrymans (strain S7.3)</name>
    <name type="common">Dry rot fungus</name>
    <dbReference type="NCBI Taxonomy" id="936435"/>
    <lineage>
        <taxon>Eukaryota</taxon>
        <taxon>Fungi</taxon>
        <taxon>Dikarya</taxon>
        <taxon>Basidiomycota</taxon>
        <taxon>Agaricomycotina</taxon>
        <taxon>Agaricomycetes</taxon>
        <taxon>Agaricomycetidae</taxon>
        <taxon>Boletales</taxon>
        <taxon>Coniophorineae</taxon>
        <taxon>Serpulaceae</taxon>
        <taxon>Serpula</taxon>
    </lineage>
</organism>
<protein>
    <submittedName>
        <fullName evidence="2">Uncharacterized protein</fullName>
    </submittedName>
</protein>
<evidence type="ECO:0000256" key="1">
    <source>
        <dbReference type="SAM" id="Phobius"/>
    </source>
</evidence>
<evidence type="ECO:0000313" key="2">
    <source>
        <dbReference type="EMBL" id="EGN92287.1"/>
    </source>
</evidence>
<sequence length="305" mass="33688">MSSSTVFTTLSSIARALSPIPHLITEGAACQGGMPAGLEEARSARLLSVQQCLTVGEIVTLVPMPYTNTVCEFLKLVFSCHEKELTTDTAHKKLQALRDAGNFPSWLGSSSPEMPLTKWFKEENREESSALEKAHLAYKKEQLDRAIALKGSEASMYQNSLVPHTMYDHIVPNFSIIHKEQTRLCQIPTLGTIDSHSIEGPLRVVAWETSPGVDRGLNVCKLDCIAWAMRAYVLANTKYHKAEVKVQKKQSLKADTNVAMGEAMTSSGKTLWLYSRGNTIYAIIALIVLYSRCNIIYAIIALIVL</sequence>
<keyword evidence="1" id="KW-0812">Transmembrane</keyword>
<dbReference type="AlphaFoldDB" id="F8QHA4"/>
<reference evidence="3" key="1">
    <citation type="journal article" date="2011" name="Science">
        <title>The plant cell wall-decomposing machinery underlies the functional diversity of forest fungi.</title>
        <authorList>
            <person name="Eastwood D.C."/>
            <person name="Floudas D."/>
            <person name="Binder M."/>
            <person name="Majcherczyk A."/>
            <person name="Schneider P."/>
            <person name="Aerts A."/>
            <person name="Asiegbu F.O."/>
            <person name="Baker S.E."/>
            <person name="Barry K."/>
            <person name="Bendiksby M."/>
            <person name="Blumentritt M."/>
            <person name="Coutinho P.M."/>
            <person name="Cullen D."/>
            <person name="de Vries R.P."/>
            <person name="Gathman A."/>
            <person name="Goodell B."/>
            <person name="Henrissat B."/>
            <person name="Ihrmark K."/>
            <person name="Kauserud H."/>
            <person name="Kohler A."/>
            <person name="LaButti K."/>
            <person name="Lapidus A."/>
            <person name="Lavin J.L."/>
            <person name="Lee Y.-H."/>
            <person name="Lindquist E."/>
            <person name="Lilly W."/>
            <person name="Lucas S."/>
            <person name="Morin E."/>
            <person name="Murat C."/>
            <person name="Oguiza J.A."/>
            <person name="Park J."/>
            <person name="Pisabarro A.G."/>
            <person name="Riley R."/>
            <person name="Rosling A."/>
            <person name="Salamov A."/>
            <person name="Schmidt O."/>
            <person name="Schmutz J."/>
            <person name="Skrede I."/>
            <person name="Stenlid J."/>
            <person name="Wiebenga A."/>
            <person name="Xie X."/>
            <person name="Kuees U."/>
            <person name="Hibbett D.S."/>
            <person name="Hoffmeister D."/>
            <person name="Hoegberg N."/>
            <person name="Martin F."/>
            <person name="Grigoriev I.V."/>
            <person name="Watkinson S.C."/>
        </authorList>
    </citation>
    <scope>NUCLEOTIDE SEQUENCE [LARGE SCALE GENOMIC DNA]</scope>
    <source>
        <strain evidence="3">strain S7.3</strain>
    </source>
</reference>
<keyword evidence="3" id="KW-1185">Reference proteome</keyword>
<name>F8QHA4_SERL3</name>
<dbReference type="STRING" id="936435.F8QHA4"/>
<dbReference type="InParanoid" id="F8QHA4"/>